<dbReference type="InterPro" id="IPR023631">
    <property type="entry name" value="Amidase_dom"/>
</dbReference>
<accession>A0A370XD07</accession>
<evidence type="ECO:0000259" key="1">
    <source>
        <dbReference type="Pfam" id="PF01425"/>
    </source>
</evidence>
<reference evidence="2 3" key="1">
    <citation type="submission" date="2018-07" db="EMBL/GenBank/DDBJ databases">
        <title>Dyella monticola sp. nov. and Dyella psychrodurans sp. nov. isolated from monsoon evergreen broad-leaved forest soil of Dinghu Mountain, China.</title>
        <authorList>
            <person name="Gao Z."/>
            <person name="Qiu L."/>
        </authorList>
    </citation>
    <scope>NUCLEOTIDE SEQUENCE [LARGE SCALE GENOMIC DNA]</scope>
    <source>
        <strain evidence="2 3">4MSK11</strain>
    </source>
</reference>
<dbReference type="EMBL" id="QRBF01000001">
    <property type="protein sequence ID" value="RDS86101.1"/>
    <property type="molecule type" value="Genomic_DNA"/>
</dbReference>
<keyword evidence="3" id="KW-1185">Reference proteome</keyword>
<evidence type="ECO:0000313" key="3">
    <source>
        <dbReference type="Proteomes" id="UP000255334"/>
    </source>
</evidence>
<sequence length="465" mass="49294">MTELWSMSASELAALVRSREVSAREVAENALRRLDAVNPRINAIVECRPDEVRRQADQVDAALSRGTDPGPLAGVPVTVKINTDVEGYATTNGTRLQEQLVASSNSPAVDNLLRAGAVMLGRSNSPTFALRWFTSNLVHGKTFNPRDARLTPGGSSGGGAAAIAAGIGSIALGTDIGGSLRHPAYACGIHGLRPSFGRVPAYNASSPERGIGPQLMSASGPMARTIQDITLGLSVMSGADLRDPWYVPLPLDGPVMPRRAALCLRPGGMSIAPEVEAALWDARDRLVDAGWQVEEIDDTPSVTEAAEIQEQLWLGDGFANLIASVERDGDPGARAVVDGVRDRVAALTPDAVARALVRRATAVREWQLFFARHPVLLVPVSAELPFPDDLDLQGREGFQRVWDAQLLLRAFPAVGLPGLSVATGSVNGTPVGVQIVSARFREDLCLRAGADIEARGERVVAIDPV</sequence>
<dbReference type="EC" id="3.5.1.4" evidence="2"/>
<dbReference type="AlphaFoldDB" id="A0A370XD07"/>
<dbReference type="NCBIfam" id="NF005687">
    <property type="entry name" value="PRK07487.1"/>
    <property type="match status" value="1"/>
</dbReference>
<dbReference type="PANTHER" id="PTHR43372">
    <property type="entry name" value="FATTY-ACID AMIDE HYDROLASE"/>
    <property type="match status" value="1"/>
</dbReference>
<keyword evidence="2" id="KW-0378">Hydrolase</keyword>
<dbReference type="GO" id="GO:0004040">
    <property type="term" value="F:amidase activity"/>
    <property type="evidence" value="ECO:0007669"/>
    <property type="project" value="UniProtKB-EC"/>
</dbReference>
<proteinExistence type="predicted"/>
<gene>
    <name evidence="2" type="ORF">DWU99_02190</name>
</gene>
<feature type="domain" description="Amidase" evidence="1">
    <location>
        <begin position="25"/>
        <end position="446"/>
    </location>
</feature>
<dbReference type="OrthoDB" id="9811471at2"/>
<dbReference type="Gene3D" id="3.90.1300.10">
    <property type="entry name" value="Amidase signature (AS) domain"/>
    <property type="match status" value="1"/>
</dbReference>
<comment type="caution">
    <text evidence="2">The sequence shown here is derived from an EMBL/GenBank/DDBJ whole genome shotgun (WGS) entry which is preliminary data.</text>
</comment>
<evidence type="ECO:0000313" key="2">
    <source>
        <dbReference type="EMBL" id="RDS86101.1"/>
    </source>
</evidence>
<dbReference type="RefSeq" id="WP_115476352.1">
    <property type="nucleotide sequence ID" value="NZ_QRBF01000001.1"/>
</dbReference>
<dbReference type="PROSITE" id="PS00571">
    <property type="entry name" value="AMIDASES"/>
    <property type="match status" value="1"/>
</dbReference>
<dbReference type="GO" id="GO:0012505">
    <property type="term" value="C:endomembrane system"/>
    <property type="evidence" value="ECO:0007669"/>
    <property type="project" value="TreeGrafter"/>
</dbReference>
<protein>
    <submittedName>
        <fullName evidence="2">Amidase</fullName>
        <ecNumber evidence="2">3.5.1.4</ecNumber>
    </submittedName>
</protein>
<dbReference type="PANTHER" id="PTHR43372:SF4">
    <property type="entry name" value="FATTY-ACID AMIDE HYDROLASE 2"/>
    <property type="match status" value="1"/>
</dbReference>
<dbReference type="SUPFAM" id="SSF75304">
    <property type="entry name" value="Amidase signature (AS) enzymes"/>
    <property type="match status" value="1"/>
</dbReference>
<dbReference type="InterPro" id="IPR052739">
    <property type="entry name" value="FAAH2"/>
</dbReference>
<dbReference type="Proteomes" id="UP000255334">
    <property type="component" value="Unassembled WGS sequence"/>
</dbReference>
<dbReference type="InterPro" id="IPR020556">
    <property type="entry name" value="Amidase_CS"/>
</dbReference>
<organism evidence="2 3">
    <name type="scientific">Dyella psychrodurans</name>
    <dbReference type="NCBI Taxonomy" id="1927960"/>
    <lineage>
        <taxon>Bacteria</taxon>
        <taxon>Pseudomonadati</taxon>
        <taxon>Pseudomonadota</taxon>
        <taxon>Gammaproteobacteria</taxon>
        <taxon>Lysobacterales</taxon>
        <taxon>Rhodanobacteraceae</taxon>
        <taxon>Dyella</taxon>
    </lineage>
</organism>
<name>A0A370XD07_9GAMM</name>
<dbReference type="Pfam" id="PF01425">
    <property type="entry name" value="Amidase"/>
    <property type="match status" value="1"/>
</dbReference>
<dbReference type="InterPro" id="IPR036928">
    <property type="entry name" value="AS_sf"/>
</dbReference>